<evidence type="ECO:0000313" key="2">
    <source>
        <dbReference type="Proteomes" id="UP001305787"/>
    </source>
</evidence>
<dbReference type="RefSeq" id="WP_316254940.1">
    <property type="nucleotide sequence ID" value="NZ_CP132457.1"/>
</dbReference>
<dbReference type="EMBL" id="CP132457">
    <property type="protein sequence ID" value="WNY65567.1"/>
    <property type="molecule type" value="Genomic_DNA"/>
</dbReference>
<evidence type="ECO:0000313" key="1">
    <source>
        <dbReference type="EMBL" id="WNY65567.1"/>
    </source>
</evidence>
<gene>
    <name evidence="1" type="ORF">QIA45_00375</name>
</gene>
<proteinExistence type="predicted"/>
<reference evidence="1" key="1">
    <citation type="submission" date="2023-07" db="EMBL/GenBank/DDBJ databases">
        <title>Genome sequencing of multiple Borrelia sensu lato isolates.</title>
        <authorList>
            <person name="Mongodin E.F."/>
            <person name="Rudenko N."/>
            <person name="Fraser C.M."/>
            <person name="Schutzer S."/>
            <person name="Luft B."/>
            <person name="Morgan R."/>
            <person name="Chastens S."/>
            <person name="Qiu W."/>
        </authorList>
    </citation>
    <scope>NUCLEOTIDE SEQUENCE [LARGE SCALE GENOMIC DNA]</scope>
    <source>
        <strain evidence="1">21038</strain>
    </source>
</reference>
<keyword evidence="2" id="KW-1185">Reference proteome</keyword>
<dbReference type="Proteomes" id="UP001305787">
    <property type="component" value="Chromosome"/>
</dbReference>
<accession>A0ABZ0CJR6</accession>
<organism evidence="1 2">
    <name type="scientific">Borrelia andersonii</name>
    <name type="common">Borreliella andersonii</name>
    <dbReference type="NCBI Taxonomy" id="42109"/>
    <lineage>
        <taxon>Bacteria</taxon>
        <taxon>Pseudomonadati</taxon>
        <taxon>Spirochaetota</taxon>
        <taxon>Spirochaetia</taxon>
        <taxon>Spirochaetales</taxon>
        <taxon>Borreliaceae</taxon>
        <taxon>Borreliella</taxon>
    </lineage>
</organism>
<name>A0ABZ0CJR6_BORAD</name>
<protein>
    <submittedName>
        <fullName evidence="1">Uncharacterized protein</fullName>
    </submittedName>
</protein>
<sequence length="344" mass="41389">MKKNQLILLLFIPQIIYAKSYFASDVFFNKYQKLNEKPKTGFYIEYYSLDDTEKLYLYKENNLIKYKTIQIIENTKKITYYDTKDTKRREEIYDNLNNKIQEIEYDTKGKILETVNYFYENENSISKNIKTINQKPKLIHYSKDENGKLLKITGSNFQIWNYGINGDIKSTYFDIKKATTKVIKYDDKKRNSSSTIFVNNKIKSKEKKQYLDEEKIINTLEEENTKIISTYKANNLIKEETYKNNELIKINDFQYNESDMIIFQNTKEKDTDKDQYTNTKIEYEYNKDNQLKSKKIYENDIIYLKTEYHNDNEYEEEIYHNKKPALRVKHKNGQVTEEKPIGTN</sequence>